<comment type="caution">
    <text evidence="2">The sequence shown here is derived from an EMBL/GenBank/DDBJ whole genome shotgun (WGS) entry which is preliminary data.</text>
</comment>
<feature type="region of interest" description="Disordered" evidence="1">
    <location>
        <begin position="37"/>
        <end position="63"/>
    </location>
</feature>
<dbReference type="EMBL" id="JAHXZI010000012">
    <property type="protein sequence ID" value="MBW6436713.1"/>
    <property type="molecule type" value="Genomic_DNA"/>
</dbReference>
<proteinExistence type="predicted"/>
<protein>
    <submittedName>
        <fullName evidence="2">Uncharacterized protein</fullName>
    </submittedName>
</protein>
<keyword evidence="3" id="KW-1185">Reference proteome</keyword>
<evidence type="ECO:0000256" key="1">
    <source>
        <dbReference type="SAM" id="MobiDB-lite"/>
    </source>
</evidence>
<evidence type="ECO:0000313" key="3">
    <source>
        <dbReference type="Proteomes" id="UP001519863"/>
    </source>
</evidence>
<dbReference type="Proteomes" id="UP001519863">
    <property type="component" value="Unassembled WGS sequence"/>
</dbReference>
<organism evidence="2 3">
    <name type="scientific">Actinoplanes hulinensis</name>
    <dbReference type="NCBI Taxonomy" id="1144547"/>
    <lineage>
        <taxon>Bacteria</taxon>
        <taxon>Bacillati</taxon>
        <taxon>Actinomycetota</taxon>
        <taxon>Actinomycetes</taxon>
        <taxon>Micromonosporales</taxon>
        <taxon>Micromonosporaceae</taxon>
        <taxon>Actinoplanes</taxon>
    </lineage>
</organism>
<gene>
    <name evidence="2" type="ORF">KZ829_23505</name>
</gene>
<name>A0ABS7B6Z9_9ACTN</name>
<reference evidence="2 3" key="1">
    <citation type="journal article" date="2013" name="Antonie Van Leeuwenhoek">
        <title>Actinoplanes hulinensis sp. nov., a novel actinomycete isolated from soybean root (Glycine max (L.) Merr).</title>
        <authorList>
            <person name="Shen Y."/>
            <person name="Liu C."/>
            <person name="Wang X."/>
            <person name="Zhao J."/>
            <person name="Jia F."/>
            <person name="Zhang Y."/>
            <person name="Wang L."/>
            <person name="Yang D."/>
            <person name="Xiang W."/>
        </authorList>
    </citation>
    <scope>NUCLEOTIDE SEQUENCE [LARGE SCALE GENOMIC DNA]</scope>
    <source>
        <strain evidence="2 3">NEAU-M9</strain>
    </source>
</reference>
<accession>A0ABS7B6Z9</accession>
<evidence type="ECO:0000313" key="2">
    <source>
        <dbReference type="EMBL" id="MBW6436713.1"/>
    </source>
</evidence>
<sequence length="128" mass="13827">MANQPRISTQPRLLLNTTGVIFEMADEIMPKLDDKGAQKLDTRDTGLPMWTAPVFGRGRTPGKKWSAQMNITIVSAERPSVQDGDQVHPVDLEALPWVSEQNGKTRSGVAFKASGLEVLSGPSALKAA</sequence>
<dbReference type="RefSeq" id="WP_220146076.1">
    <property type="nucleotide sequence ID" value="NZ_JAHXZI010000012.1"/>
</dbReference>